<gene>
    <name evidence="6" type="ORF">DGYR_LOCUS9617</name>
</gene>
<dbReference type="SUPFAM" id="SSF57850">
    <property type="entry name" value="RING/U-box"/>
    <property type="match status" value="1"/>
</dbReference>
<proteinExistence type="predicted"/>
<dbReference type="AlphaFoldDB" id="A0A7I8W4I9"/>
<reference evidence="6 7" key="1">
    <citation type="submission" date="2020-08" db="EMBL/GenBank/DDBJ databases">
        <authorList>
            <person name="Hejnol A."/>
        </authorList>
    </citation>
    <scope>NUCLEOTIDE SEQUENCE [LARGE SCALE GENOMIC DNA]</scope>
</reference>
<dbReference type="Pfam" id="PF00097">
    <property type="entry name" value="zf-C3HC4"/>
    <property type="match status" value="1"/>
</dbReference>
<sequence>MTLEKSESPASDKDSSINGLKDAEDDGGRTLKEIDNIMKSAHRNEMEVPKLVRAASPMIQRKNSDQNKSLQSVKPVQRNMSYKSLAMLSVSDVSTIGDNRNDIDRYQRPAFKIEFEEEPDPKYECPVCKLTYWQPVQLTYCEHSCCYSCYQDLAL</sequence>
<evidence type="ECO:0000256" key="2">
    <source>
        <dbReference type="ARBA" id="ARBA00022771"/>
    </source>
</evidence>
<evidence type="ECO:0000256" key="1">
    <source>
        <dbReference type="ARBA" id="ARBA00022723"/>
    </source>
</evidence>
<feature type="region of interest" description="Disordered" evidence="4">
    <location>
        <begin position="1"/>
        <end position="49"/>
    </location>
</feature>
<evidence type="ECO:0000256" key="4">
    <source>
        <dbReference type="SAM" id="MobiDB-lite"/>
    </source>
</evidence>
<feature type="compositionally biased region" description="Basic and acidic residues" evidence="4">
    <location>
        <begin position="26"/>
        <end position="49"/>
    </location>
</feature>
<evidence type="ECO:0000313" key="7">
    <source>
        <dbReference type="Proteomes" id="UP000549394"/>
    </source>
</evidence>
<organism evidence="6 7">
    <name type="scientific">Dimorphilus gyrociliatus</name>
    <dbReference type="NCBI Taxonomy" id="2664684"/>
    <lineage>
        <taxon>Eukaryota</taxon>
        <taxon>Metazoa</taxon>
        <taxon>Spiralia</taxon>
        <taxon>Lophotrochozoa</taxon>
        <taxon>Annelida</taxon>
        <taxon>Polychaeta</taxon>
        <taxon>Polychaeta incertae sedis</taxon>
        <taxon>Dinophilidae</taxon>
        <taxon>Dimorphilus</taxon>
    </lineage>
</organism>
<dbReference type="Proteomes" id="UP000549394">
    <property type="component" value="Unassembled WGS sequence"/>
</dbReference>
<keyword evidence="7" id="KW-1185">Reference proteome</keyword>
<keyword evidence="1" id="KW-0479">Metal-binding</keyword>
<dbReference type="Gene3D" id="3.30.40.10">
    <property type="entry name" value="Zinc/RING finger domain, C3HC4 (zinc finger)"/>
    <property type="match status" value="1"/>
</dbReference>
<dbReference type="GO" id="GO:0008270">
    <property type="term" value="F:zinc ion binding"/>
    <property type="evidence" value="ECO:0007669"/>
    <property type="project" value="UniProtKB-KW"/>
</dbReference>
<keyword evidence="3" id="KW-0862">Zinc</keyword>
<accession>A0A7I8W4I9</accession>
<evidence type="ECO:0000259" key="5">
    <source>
        <dbReference type="Pfam" id="PF00097"/>
    </source>
</evidence>
<dbReference type="EMBL" id="CAJFCJ010000014">
    <property type="protein sequence ID" value="CAD5121703.1"/>
    <property type="molecule type" value="Genomic_DNA"/>
</dbReference>
<keyword evidence="2" id="KW-0863">Zinc-finger</keyword>
<evidence type="ECO:0000313" key="6">
    <source>
        <dbReference type="EMBL" id="CAD5121703.1"/>
    </source>
</evidence>
<feature type="domain" description="Zinc finger C3HC4 RING-type" evidence="5">
    <location>
        <begin position="125"/>
        <end position="151"/>
    </location>
</feature>
<comment type="caution">
    <text evidence="6">The sequence shown here is derived from an EMBL/GenBank/DDBJ whole genome shotgun (WGS) entry which is preliminary data.</text>
</comment>
<dbReference type="InterPro" id="IPR013083">
    <property type="entry name" value="Znf_RING/FYVE/PHD"/>
</dbReference>
<name>A0A7I8W4I9_9ANNE</name>
<feature type="compositionally biased region" description="Basic and acidic residues" evidence="4">
    <location>
        <begin position="1"/>
        <end position="15"/>
    </location>
</feature>
<dbReference type="InterPro" id="IPR018957">
    <property type="entry name" value="Znf_C3HC4_RING-type"/>
</dbReference>
<evidence type="ECO:0000256" key="3">
    <source>
        <dbReference type="ARBA" id="ARBA00022833"/>
    </source>
</evidence>
<protein>
    <submittedName>
        <fullName evidence="6">DgyrCDS10187</fullName>
    </submittedName>
</protein>
<dbReference type="OrthoDB" id="10051587at2759"/>